<dbReference type="SUPFAM" id="SSF54593">
    <property type="entry name" value="Glyoxalase/Bleomycin resistance protein/Dihydroxybiphenyl dioxygenase"/>
    <property type="match status" value="1"/>
</dbReference>
<dbReference type="Pfam" id="PF00903">
    <property type="entry name" value="Glyoxalase"/>
    <property type="match status" value="1"/>
</dbReference>
<evidence type="ECO:0000259" key="1">
    <source>
        <dbReference type="PROSITE" id="PS51819"/>
    </source>
</evidence>
<organism evidence="2 3">
    <name type="scientific">Gracilibacillus dipsosauri</name>
    <dbReference type="NCBI Taxonomy" id="178340"/>
    <lineage>
        <taxon>Bacteria</taxon>
        <taxon>Bacillati</taxon>
        <taxon>Bacillota</taxon>
        <taxon>Bacilli</taxon>
        <taxon>Bacillales</taxon>
        <taxon>Bacillaceae</taxon>
        <taxon>Gracilibacillus</taxon>
    </lineage>
</organism>
<dbReference type="Proteomes" id="UP000245624">
    <property type="component" value="Unassembled WGS sequence"/>
</dbReference>
<dbReference type="AlphaFoldDB" id="A0A317L3Q8"/>
<evidence type="ECO:0000313" key="2">
    <source>
        <dbReference type="EMBL" id="PWU69874.1"/>
    </source>
</evidence>
<keyword evidence="3" id="KW-1185">Reference proteome</keyword>
<keyword evidence="2" id="KW-0223">Dioxygenase</keyword>
<dbReference type="InterPro" id="IPR029068">
    <property type="entry name" value="Glyas_Bleomycin-R_OHBP_Dase"/>
</dbReference>
<evidence type="ECO:0000313" key="3">
    <source>
        <dbReference type="Proteomes" id="UP000245624"/>
    </source>
</evidence>
<proteinExistence type="predicted"/>
<keyword evidence="2" id="KW-0560">Oxidoreductase</keyword>
<gene>
    <name evidence="2" type="ORF">DLJ74_02785</name>
</gene>
<dbReference type="RefSeq" id="WP_109983266.1">
    <property type="nucleotide sequence ID" value="NZ_QGTD01000004.1"/>
</dbReference>
<feature type="domain" description="VOC" evidence="1">
    <location>
        <begin position="6"/>
        <end position="130"/>
    </location>
</feature>
<accession>A0A317L3Q8</accession>
<dbReference type="Gene3D" id="3.10.180.10">
    <property type="entry name" value="2,3-Dihydroxybiphenyl 1,2-Dioxygenase, domain 1"/>
    <property type="match status" value="1"/>
</dbReference>
<dbReference type="GO" id="GO:0051213">
    <property type="term" value="F:dioxygenase activity"/>
    <property type="evidence" value="ECO:0007669"/>
    <property type="project" value="UniProtKB-KW"/>
</dbReference>
<dbReference type="InterPro" id="IPR004360">
    <property type="entry name" value="Glyas_Fos-R_dOase_dom"/>
</dbReference>
<dbReference type="InterPro" id="IPR037523">
    <property type="entry name" value="VOC_core"/>
</dbReference>
<comment type="caution">
    <text evidence="2">The sequence shown here is derived from an EMBL/GenBank/DDBJ whole genome shotgun (WGS) entry which is preliminary data.</text>
</comment>
<dbReference type="EMBL" id="QGTD01000004">
    <property type="protein sequence ID" value="PWU69874.1"/>
    <property type="molecule type" value="Genomic_DNA"/>
</dbReference>
<protein>
    <submittedName>
        <fullName evidence="2">Glyoxalase/bleomycin resistance/extradiol dioxygenase family protein</fullName>
    </submittedName>
</protein>
<dbReference type="PANTHER" id="PTHR36503">
    <property type="entry name" value="BLR2520 PROTEIN"/>
    <property type="match status" value="1"/>
</dbReference>
<reference evidence="2 3" key="1">
    <citation type="submission" date="2018-05" db="EMBL/GenBank/DDBJ databases">
        <title>Genomic analysis of Gracilibacillus dipsosauri DD1 reveals novel features of a salt-tolerant amylase.</title>
        <authorList>
            <person name="Deutch C.E."/>
            <person name="Yang S."/>
        </authorList>
    </citation>
    <scope>NUCLEOTIDE SEQUENCE [LARGE SCALE GENOMIC DNA]</scope>
    <source>
        <strain evidence="2 3">DD1</strain>
    </source>
</reference>
<name>A0A317L3Q8_9BACI</name>
<dbReference type="PANTHER" id="PTHR36503:SF2">
    <property type="entry name" value="BLR2408 PROTEIN"/>
    <property type="match status" value="1"/>
</dbReference>
<dbReference type="OrthoDB" id="9798430at2"/>
<dbReference type="PROSITE" id="PS51819">
    <property type="entry name" value="VOC"/>
    <property type="match status" value="1"/>
</dbReference>
<sequence length="136" mass="15376">MTFSPSMTFINLPVKDLEKSMNFFKQIGFSFNPQFTDENAASMVINDNTFSMLLTEAHFQNFTDKEIVNATKQTECLVSFAVESREQVDAIIKKAIAAGGSYASEPRDYGYMYQVGFQDLDGHIWEVFHMDQSGNA</sequence>